<dbReference type="GO" id="GO:0031507">
    <property type="term" value="P:heterochromatin formation"/>
    <property type="evidence" value="ECO:0007669"/>
    <property type="project" value="TreeGrafter"/>
</dbReference>
<evidence type="ECO:0000313" key="2">
    <source>
        <dbReference type="EMBL" id="CAI5759209.1"/>
    </source>
</evidence>
<dbReference type="PANTHER" id="PTHR10625">
    <property type="entry name" value="HISTONE DEACETYLASE HDAC1-RELATED"/>
    <property type="match status" value="1"/>
</dbReference>
<dbReference type="GO" id="GO:0070210">
    <property type="term" value="C:Rpd3L-Expanded complex"/>
    <property type="evidence" value="ECO:0007669"/>
    <property type="project" value="TreeGrafter"/>
</dbReference>
<sequence length="363" mass="41728">MERKVFITLSNSLTAYADNLPSNEGRQSLIVSLHKAYKLYTQENVVAISPISIKELTNYHDSEFINHLLKDRDIDEKLKDDERFGLMHDCYPFTNMKEYITLVASSSLSIASTVIEYGNENIIGINWYGGRHHCQRAKCAGFCYINDIVLCINKLRRSSGTVFYLDLDLHHGDGIENAFKFSKKIITCSIHRYDVGFYPGTGKESSEGAYNIPTKKGLNDDNMMWIINKIVSPLIKKFNPKYLVIQVGCDGLHSDKYKEWNLTIEGYSNIIQKIAETFKIPIILLGGGGYNHTEVAKCWTYITGKLLNKDTNSWDIIPEHTKLDSYEEDGFRFWTDENSSPRGMRDENDIQYLKELKEYIFNL</sequence>
<accession>A0A9W4XB91</accession>
<dbReference type="InterPro" id="IPR023801">
    <property type="entry name" value="His_deacetylse_dom"/>
</dbReference>
<dbReference type="AlphaFoldDB" id="A0A9W4XB91"/>
<comment type="caution">
    <text evidence="2">The sequence shown here is derived from an EMBL/GenBank/DDBJ whole genome shotgun (WGS) entry which is preliminary data.</text>
</comment>
<gene>
    <name evidence="2" type="ORF">CANVERA_P3718</name>
</gene>
<dbReference type="InterPro" id="IPR023696">
    <property type="entry name" value="Ureohydrolase_dom_sf"/>
</dbReference>
<organism evidence="2 3">
    <name type="scientific">Candida verbasci</name>
    <dbReference type="NCBI Taxonomy" id="1227364"/>
    <lineage>
        <taxon>Eukaryota</taxon>
        <taxon>Fungi</taxon>
        <taxon>Dikarya</taxon>
        <taxon>Ascomycota</taxon>
        <taxon>Saccharomycotina</taxon>
        <taxon>Pichiomycetes</taxon>
        <taxon>Debaryomycetaceae</taxon>
        <taxon>Candida/Lodderomyces clade</taxon>
        <taxon>Candida</taxon>
    </lineage>
</organism>
<dbReference type="Proteomes" id="UP001152885">
    <property type="component" value="Unassembled WGS sequence"/>
</dbReference>
<evidence type="ECO:0000259" key="1">
    <source>
        <dbReference type="Pfam" id="PF00850"/>
    </source>
</evidence>
<dbReference type="PANTHER" id="PTHR10625:SF10">
    <property type="entry name" value="HISTONE DEACETYLASE HDAC1"/>
    <property type="match status" value="1"/>
</dbReference>
<protein>
    <recommendedName>
        <fullName evidence="1">Histone deacetylase domain-containing protein</fullName>
    </recommendedName>
</protein>
<keyword evidence="3" id="KW-1185">Reference proteome</keyword>
<dbReference type="Gene3D" id="3.40.800.20">
    <property type="entry name" value="Histone deacetylase domain"/>
    <property type="match status" value="1"/>
</dbReference>
<dbReference type="PRINTS" id="PR01270">
    <property type="entry name" value="HDASUPER"/>
</dbReference>
<reference evidence="2" key="1">
    <citation type="submission" date="2022-12" db="EMBL/GenBank/DDBJ databases">
        <authorList>
            <person name="Brejova B."/>
        </authorList>
    </citation>
    <scope>NUCLEOTIDE SEQUENCE</scope>
</reference>
<dbReference type="InterPro" id="IPR037138">
    <property type="entry name" value="His_deacetylse_dom_sf"/>
</dbReference>
<dbReference type="InterPro" id="IPR000286">
    <property type="entry name" value="HDACs"/>
</dbReference>
<dbReference type="EMBL" id="CANTUO010000004">
    <property type="protein sequence ID" value="CAI5759209.1"/>
    <property type="molecule type" value="Genomic_DNA"/>
</dbReference>
<dbReference type="SUPFAM" id="SSF52768">
    <property type="entry name" value="Arginase/deacetylase"/>
    <property type="match status" value="1"/>
</dbReference>
<feature type="domain" description="Histone deacetylase" evidence="1">
    <location>
        <begin position="21"/>
        <end position="304"/>
    </location>
</feature>
<dbReference type="GO" id="GO:0004407">
    <property type="term" value="F:histone deacetylase activity"/>
    <property type="evidence" value="ECO:0007669"/>
    <property type="project" value="TreeGrafter"/>
</dbReference>
<name>A0A9W4XB91_9ASCO</name>
<evidence type="ECO:0000313" key="3">
    <source>
        <dbReference type="Proteomes" id="UP001152885"/>
    </source>
</evidence>
<proteinExistence type="predicted"/>
<dbReference type="Pfam" id="PF00850">
    <property type="entry name" value="Hist_deacetyl"/>
    <property type="match status" value="1"/>
</dbReference>
<dbReference type="OrthoDB" id="73273at2759"/>
<dbReference type="CDD" id="cd11680">
    <property type="entry name" value="HDAC_Hos1"/>
    <property type="match status" value="1"/>
</dbReference>